<keyword evidence="5 8" id="KW-1133">Transmembrane helix</keyword>
<evidence type="ECO:0000256" key="5">
    <source>
        <dbReference type="ARBA" id="ARBA00022989"/>
    </source>
</evidence>
<dbReference type="GO" id="GO:0022857">
    <property type="term" value="F:transmembrane transporter activity"/>
    <property type="evidence" value="ECO:0007669"/>
    <property type="project" value="InterPro"/>
</dbReference>
<dbReference type="GO" id="GO:0005886">
    <property type="term" value="C:plasma membrane"/>
    <property type="evidence" value="ECO:0007669"/>
    <property type="project" value="UniProtKB-SubCell"/>
</dbReference>
<dbReference type="GO" id="GO:0015031">
    <property type="term" value="P:protein transport"/>
    <property type="evidence" value="ECO:0007669"/>
    <property type="project" value="UniProtKB-KW"/>
</dbReference>
<organism evidence="9 10">
    <name type="scientific">Marivibrio halodurans</name>
    <dbReference type="NCBI Taxonomy" id="2039722"/>
    <lineage>
        <taxon>Bacteria</taxon>
        <taxon>Pseudomonadati</taxon>
        <taxon>Pseudomonadota</taxon>
        <taxon>Alphaproteobacteria</taxon>
        <taxon>Rhodospirillales</taxon>
        <taxon>Rhodospirillaceae</taxon>
        <taxon>Marivibrio</taxon>
    </lineage>
</organism>
<dbReference type="Pfam" id="PF02472">
    <property type="entry name" value="ExbD"/>
    <property type="match status" value="1"/>
</dbReference>
<keyword evidence="3" id="KW-1003">Cell membrane</keyword>
<accession>A0A8J7RZN0</accession>
<dbReference type="Proteomes" id="UP000672602">
    <property type="component" value="Unassembled WGS sequence"/>
</dbReference>
<dbReference type="RefSeq" id="WP_210682119.1">
    <property type="nucleotide sequence ID" value="NZ_JAGMWN010000004.1"/>
</dbReference>
<dbReference type="EMBL" id="JAGMWN010000004">
    <property type="protein sequence ID" value="MBP5857540.1"/>
    <property type="molecule type" value="Genomic_DNA"/>
</dbReference>
<keyword evidence="7" id="KW-0813">Transport</keyword>
<proteinExistence type="inferred from homology"/>
<comment type="subcellular location">
    <subcellularLocation>
        <location evidence="1">Cell membrane</location>
        <topology evidence="1">Single-pass membrane protein</topology>
    </subcellularLocation>
    <subcellularLocation>
        <location evidence="7">Cell membrane</location>
        <topology evidence="7">Single-pass type II membrane protein</topology>
    </subcellularLocation>
</comment>
<comment type="similarity">
    <text evidence="2 7">Belongs to the ExbD/TolR family.</text>
</comment>
<evidence type="ECO:0000256" key="6">
    <source>
        <dbReference type="ARBA" id="ARBA00023136"/>
    </source>
</evidence>
<dbReference type="AlphaFoldDB" id="A0A8J7RZN0"/>
<name>A0A8J7RZN0_9PROT</name>
<evidence type="ECO:0000313" key="10">
    <source>
        <dbReference type="Proteomes" id="UP000672602"/>
    </source>
</evidence>
<comment type="caution">
    <text evidence="9">The sequence shown here is derived from an EMBL/GenBank/DDBJ whole genome shotgun (WGS) entry which is preliminary data.</text>
</comment>
<evidence type="ECO:0000256" key="8">
    <source>
        <dbReference type="SAM" id="Phobius"/>
    </source>
</evidence>
<keyword evidence="10" id="KW-1185">Reference proteome</keyword>
<evidence type="ECO:0000256" key="3">
    <source>
        <dbReference type="ARBA" id="ARBA00022475"/>
    </source>
</evidence>
<evidence type="ECO:0000256" key="7">
    <source>
        <dbReference type="RuleBase" id="RU003879"/>
    </source>
</evidence>
<evidence type="ECO:0000256" key="1">
    <source>
        <dbReference type="ARBA" id="ARBA00004162"/>
    </source>
</evidence>
<evidence type="ECO:0000256" key="2">
    <source>
        <dbReference type="ARBA" id="ARBA00005811"/>
    </source>
</evidence>
<sequence length="134" mass="14534">MHFDTPKPRNDDERILPLINVVFLLLIFFMLAGALTSTDPFEVEAPRSASESRPADHDMLIHIGSDGALALDGERVAREAMLSAIGTRLSDAPETRVKVKADGGLAAREAIAVMQDLRGVGVKRVDLLTVREGE</sequence>
<dbReference type="InterPro" id="IPR003400">
    <property type="entry name" value="ExbD"/>
</dbReference>
<reference evidence="9" key="1">
    <citation type="submission" date="2021-04" db="EMBL/GenBank/DDBJ databases">
        <authorList>
            <person name="Zhang D.-C."/>
        </authorList>
    </citation>
    <scope>NUCLEOTIDE SEQUENCE</scope>
    <source>
        <strain evidence="9">CGMCC 1.15697</strain>
    </source>
</reference>
<gene>
    <name evidence="9" type="ORF">KAJ83_11010</name>
</gene>
<protein>
    <submittedName>
        <fullName evidence="9">Biopolymer transporter ExbD</fullName>
    </submittedName>
</protein>
<dbReference type="PANTHER" id="PTHR30558">
    <property type="entry name" value="EXBD MEMBRANE COMPONENT OF PMF-DRIVEN MACROMOLECULE IMPORT SYSTEM"/>
    <property type="match status" value="1"/>
</dbReference>
<keyword evidence="4 7" id="KW-0812">Transmembrane</keyword>
<dbReference type="Gene3D" id="3.30.420.270">
    <property type="match status" value="1"/>
</dbReference>
<evidence type="ECO:0000313" key="9">
    <source>
        <dbReference type="EMBL" id="MBP5857540.1"/>
    </source>
</evidence>
<keyword evidence="7" id="KW-0653">Protein transport</keyword>
<evidence type="ECO:0000256" key="4">
    <source>
        <dbReference type="ARBA" id="ARBA00022692"/>
    </source>
</evidence>
<feature type="transmembrane region" description="Helical" evidence="8">
    <location>
        <begin position="15"/>
        <end position="35"/>
    </location>
</feature>
<keyword evidence="6 8" id="KW-0472">Membrane</keyword>